<dbReference type="InterPro" id="IPR011322">
    <property type="entry name" value="N-reg_PII-like_a/b"/>
</dbReference>
<accession>A0ABY1JEH1</accession>
<dbReference type="InterPro" id="IPR015867">
    <property type="entry name" value="N-reg_PII/ATP_PRibTrfase_C"/>
</dbReference>
<dbReference type="Pfam" id="PF00543">
    <property type="entry name" value="P-II"/>
    <property type="match status" value="1"/>
</dbReference>
<keyword evidence="2" id="KW-1185">Reference proteome</keyword>
<sequence length="108" mass="11858">MDVKCIVAIVERGKADKVVEKAKKAGAKGATILYGRGTGQSEALKFFNLHIEASKEIILILSDINEYKSIYDAIVEAGKLNEPGTGIIFTFLVSELTGLRHREHIKNN</sequence>
<dbReference type="Gene3D" id="3.30.70.120">
    <property type="match status" value="1"/>
</dbReference>
<organism evidence="1 2">
    <name type="scientific">Acetomicrobium flavidum</name>
    <dbReference type="NCBI Taxonomy" id="49896"/>
    <lineage>
        <taxon>Bacteria</taxon>
        <taxon>Thermotogati</taxon>
        <taxon>Synergistota</taxon>
        <taxon>Synergistia</taxon>
        <taxon>Synergistales</taxon>
        <taxon>Acetomicrobiaceae</taxon>
        <taxon>Acetomicrobium</taxon>
    </lineage>
</organism>
<dbReference type="EMBL" id="FSQZ01000001">
    <property type="protein sequence ID" value="SIN72798.1"/>
    <property type="molecule type" value="Genomic_DNA"/>
</dbReference>
<name>A0ABY1JEH1_9BACT</name>
<dbReference type="InterPro" id="IPR002187">
    <property type="entry name" value="N-reg_PII"/>
</dbReference>
<reference evidence="1 2" key="1">
    <citation type="submission" date="2016-11" db="EMBL/GenBank/DDBJ databases">
        <authorList>
            <person name="Varghese N."/>
            <person name="Submissions S."/>
        </authorList>
    </citation>
    <scope>NUCLEOTIDE SEQUENCE [LARGE SCALE GENOMIC DNA]</scope>
    <source>
        <strain evidence="1 2">DSM 20664</strain>
    </source>
</reference>
<comment type="caution">
    <text evidence="1">The sequence shown here is derived from an EMBL/GenBank/DDBJ whole genome shotgun (WGS) entry which is preliminary data.</text>
</comment>
<gene>
    <name evidence="1" type="ORF">SAMN05444368_1547</name>
</gene>
<dbReference type="SMART" id="SM00938">
    <property type="entry name" value="P-II"/>
    <property type="match status" value="1"/>
</dbReference>
<dbReference type="Proteomes" id="UP000185093">
    <property type="component" value="Unassembled WGS sequence"/>
</dbReference>
<dbReference type="RefSeq" id="WP_014807453.1">
    <property type="nucleotide sequence ID" value="NZ_DAONBL010000005.1"/>
</dbReference>
<evidence type="ECO:0000313" key="2">
    <source>
        <dbReference type="Proteomes" id="UP000185093"/>
    </source>
</evidence>
<dbReference type="PROSITE" id="PS51343">
    <property type="entry name" value="PII_GLNB_DOM"/>
    <property type="match status" value="1"/>
</dbReference>
<evidence type="ECO:0000313" key="1">
    <source>
        <dbReference type="EMBL" id="SIN72798.1"/>
    </source>
</evidence>
<dbReference type="SUPFAM" id="SSF54913">
    <property type="entry name" value="GlnB-like"/>
    <property type="match status" value="1"/>
</dbReference>
<protein>
    <submittedName>
        <fullName evidence="1">Nitrogen regulatory protein P-II family</fullName>
    </submittedName>
</protein>
<proteinExistence type="predicted"/>